<feature type="domain" description="MSP" evidence="10">
    <location>
        <begin position="728"/>
        <end position="847"/>
    </location>
</feature>
<dbReference type="PANTHER" id="PTHR46384">
    <property type="entry name" value="MOTILE SPERM DOMAIN-CONTAINING PROTEIN 2"/>
    <property type="match status" value="1"/>
</dbReference>
<dbReference type="Proteomes" id="UP000030742">
    <property type="component" value="Unassembled WGS sequence"/>
</dbReference>
<dbReference type="EMBL" id="KB632169">
    <property type="protein sequence ID" value="ERL89469.1"/>
    <property type="molecule type" value="Genomic_DNA"/>
</dbReference>
<keyword evidence="5" id="KW-0809">Transit peptide</keyword>
<dbReference type="HAMAP" id="MF_00272">
    <property type="entry name" value="GcvH"/>
    <property type="match status" value="1"/>
</dbReference>
<dbReference type="STRING" id="77166.U4U6G3"/>
<dbReference type="InterPro" id="IPR053012">
    <property type="entry name" value="ER-organelle_contact"/>
</dbReference>
<dbReference type="InterPro" id="IPR008962">
    <property type="entry name" value="PapD-like_sf"/>
</dbReference>
<evidence type="ECO:0000256" key="2">
    <source>
        <dbReference type="ARBA" id="ARBA00009249"/>
    </source>
</evidence>
<dbReference type="InterPro" id="IPR000089">
    <property type="entry name" value="Biotin_lipoyl"/>
</dbReference>
<dbReference type="PROSITE" id="PS50191">
    <property type="entry name" value="CRAL_TRIO"/>
    <property type="match status" value="1"/>
</dbReference>
<feature type="compositionally biased region" description="Polar residues" evidence="7">
    <location>
        <begin position="380"/>
        <end position="390"/>
    </location>
</feature>
<dbReference type="InterPro" id="IPR001251">
    <property type="entry name" value="CRAL-TRIO_dom"/>
</dbReference>
<dbReference type="GO" id="GO:0019464">
    <property type="term" value="P:glycine decarboxylation via glycine cleavage system"/>
    <property type="evidence" value="ECO:0007669"/>
    <property type="project" value="InterPro"/>
</dbReference>
<sequence length="946" mass="105734">MSVVARALCSSSRRFLQGPHAIQKKANCRSIQTTLQVYADRLFTEKHEWVLVDGKVGTIGISDYAQEALGDVVYAQLPDVGTELKQKDECGALESVKAASEIYSPVSGKVLEKNEAVEETPSLINSSCYDKGWLFKLELSNDSELQDLMNESKYKETMDKEGSSKEHEDLEEDKPLKKARFMWEVKGKGYLKQGSDSGPLVAVASVTDTPSSSSRDRLPASGASTPANASCCTQALLAEAQAIIDEYSSDEEENSAPSRSVSPRHPLDQNGRKQDYFLQKWQARQIARGFVDNTINSMLETWENRPFDASNFVDECENEGQVSLVEDDAILMAIQSHGLQSSWSNTNNSFNVSNLNSNSNSSFNSNISIAGSSRSESLTDTNVSVLQESSVENRENLQKEQEIQSSGTQSPNASVYDQEMKDPMDFLNAAVSVAIQKKGLTQLFSVASMAVAAVSPDLVDQLRSAFLAEVADKGQDAVNPKDYERVKADNHWLQRFLAHNDCNVSQTLKMMWTSLTWRKEFKVNEINEDNIRMDLIIKGAFFPHGKDIDGKQMLVFKCKMHTKGSVDMDEVKRCVVYWFERVERMTKGDIISIFFDMEGCGLGNMDMELIKYLIGLFKEYYPFFLNYIIIYEMAWILSAAFKIVKTWLPEKAIEKLKTVSKKDVQNFVPKSEALQSWGGDSNYVFTFVPEKGPPEPAEPKNSGRKVHFVVGNSMPDQAPHSDHEEDGPLKVNPDGIITFAREGRDLVSSLELHNTDASTQITFKLKTTSPEKFRVKPSTGCLKPGGKETVTVTVMPGYQLGAMSKDKFLLMSTALEEKQAEGLDLTEFWKDFSHDSSGRKVYRNRLRCVQSGEVTRNGNVWLKTEASEPKLDKLTAALSQIGDIQAKLNRFQYILVGQSVLILVLALVLLYALRAVPSEIDYCMNPSRPDHLQLLYGPHNCHIKCC</sequence>
<evidence type="ECO:0000313" key="13">
    <source>
        <dbReference type="Proteomes" id="UP000030742"/>
    </source>
</evidence>
<dbReference type="NCBIfam" id="TIGR00527">
    <property type="entry name" value="gcvH"/>
    <property type="match status" value="1"/>
</dbReference>
<accession>U4U6G3</accession>
<dbReference type="PROSITE" id="PS50968">
    <property type="entry name" value="BIOTINYL_LIPOYL"/>
    <property type="match status" value="1"/>
</dbReference>
<feature type="modified residue" description="N6-lipoyllysine" evidence="6">
    <location>
        <position position="97"/>
    </location>
</feature>
<dbReference type="AlphaFoldDB" id="U4U6G3"/>
<feature type="region of interest" description="Disordered" evidence="7">
    <location>
        <begin position="380"/>
        <end position="415"/>
    </location>
</feature>
<dbReference type="GO" id="GO:0140284">
    <property type="term" value="C:endoplasmic reticulum-endosome membrane contact site"/>
    <property type="evidence" value="ECO:0007669"/>
    <property type="project" value="TreeGrafter"/>
</dbReference>
<dbReference type="SUPFAM" id="SSF46938">
    <property type="entry name" value="CRAL/TRIO N-terminal domain"/>
    <property type="match status" value="1"/>
</dbReference>
<reference evidence="12 13" key="1">
    <citation type="journal article" date="2013" name="Genome Biol.">
        <title>Draft genome of the mountain pine beetle, Dendroctonus ponderosae Hopkins, a major forest pest.</title>
        <authorList>
            <person name="Keeling C.I."/>
            <person name="Yuen M.M."/>
            <person name="Liao N.Y."/>
            <person name="Docking T.R."/>
            <person name="Chan S.K."/>
            <person name="Taylor G.A."/>
            <person name="Palmquist D.L."/>
            <person name="Jackman S.D."/>
            <person name="Nguyen A."/>
            <person name="Li M."/>
            <person name="Henderson H."/>
            <person name="Janes J.K."/>
            <person name="Zhao Y."/>
            <person name="Pandoh P."/>
            <person name="Moore R."/>
            <person name="Sperling F.A."/>
            <person name="Huber D.P."/>
            <person name="Birol I."/>
            <person name="Jones S.J."/>
            <person name="Bohlmann J."/>
        </authorList>
    </citation>
    <scope>NUCLEOTIDE SEQUENCE</scope>
</reference>
<dbReference type="PROSITE" id="PS00189">
    <property type="entry name" value="LIPOYL"/>
    <property type="match status" value="1"/>
</dbReference>
<gene>
    <name evidence="12" type="ORF">D910_06835</name>
</gene>
<feature type="domain" description="CRAL-TRIO" evidence="9">
    <location>
        <begin position="529"/>
        <end position="685"/>
    </location>
</feature>
<proteinExistence type="inferred from homology"/>
<dbReference type="Pfam" id="PF00635">
    <property type="entry name" value="Motile_Sperm"/>
    <property type="match status" value="1"/>
</dbReference>
<keyword evidence="8" id="KW-0472">Membrane</keyword>
<evidence type="ECO:0000256" key="3">
    <source>
        <dbReference type="ARBA" id="ARBA00018130"/>
    </source>
</evidence>
<evidence type="ECO:0000256" key="5">
    <source>
        <dbReference type="ARBA" id="ARBA00022946"/>
    </source>
</evidence>
<dbReference type="InterPro" id="IPR011053">
    <property type="entry name" value="Single_hybrid_motif"/>
</dbReference>
<dbReference type="InterPro" id="IPR000535">
    <property type="entry name" value="MSP_dom"/>
</dbReference>
<evidence type="ECO:0000256" key="4">
    <source>
        <dbReference type="ARBA" id="ARBA00022823"/>
    </source>
</evidence>
<feature type="region of interest" description="Disordered" evidence="7">
    <location>
        <begin position="205"/>
        <end position="227"/>
    </location>
</feature>
<feature type="domain" description="Lipoyl-binding" evidence="11">
    <location>
        <begin position="56"/>
        <end position="138"/>
    </location>
</feature>
<dbReference type="PROSITE" id="PS50202">
    <property type="entry name" value="MSP"/>
    <property type="match status" value="1"/>
</dbReference>
<dbReference type="Pfam" id="PF00650">
    <property type="entry name" value="CRAL_TRIO"/>
    <property type="match status" value="1"/>
</dbReference>
<evidence type="ECO:0000256" key="8">
    <source>
        <dbReference type="SAM" id="Phobius"/>
    </source>
</evidence>
<dbReference type="NCBIfam" id="NF002270">
    <property type="entry name" value="PRK01202.1"/>
    <property type="match status" value="1"/>
</dbReference>
<keyword evidence="4 6" id="KW-0450">Lipoyl</keyword>
<dbReference type="Pfam" id="PF01597">
    <property type="entry name" value="GCV_H"/>
    <property type="match status" value="1"/>
</dbReference>
<dbReference type="Gene3D" id="3.40.525.10">
    <property type="entry name" value="CRAL-TRIO lipid binding domain"/>
    <property type="match status" value="1"/>
</dbReference>
<evidence type="ECO:0000313" key="12">
    <source>
        <dbReference type="EMBL" id="ERL89469.1"/>
    </source>
</evidence>
<keyword evidence="8" id="KW-0812">Transmembrane</keyword>
<keyword evidence="8" id="KW-1133">Transmembrane helix</keyword>
<feature type="compositionally biased region" description="Basic and acidic residues" evidence="7">
    <location>
        <begin position="391"/>
        <end position="402"/>
    </location>
</feature>
<comment type="cofactor">
    <cofactor evidence="1">
        <name>(R)-lipoate</name>
        <dbReference type="ChEBI" id="CHEBI:83088"/>
    </cofactor>
</comment>
<evidence type="ECO:0000259" key="11">
    <source>
        <dbReference type="PROSITE" id="PS50968"/>
    </source>
</evidence>
<dbReference type="Gene3D" id="2.60.40.10">
    <property type="entry name" value="Immunoglobulins"/>
    <property type="match status" value="1"/>
</dbReference>
<evidence type="ECO:0000256" key="1">
    <source>
        <dbReference type="ARBA" id="ARBA00001938"/>
    </source>
</evidence>
<dbReference type="InterPro" id="IPR013783">
    <property type="entry name" value="Ig-like_fold"/>
</dbReference>
<feature type="compositionally biased region" description="Polar residues" evidence="7">
    <location>
        <begin position="403"/>
        <end position="415"/>
    </location>
</feature>
<evidence type="ECO:0000259" key="9">
    <source>
        <dbReference type="PROSITE" id="PS50191"/>
    </source>
</evidence>
<dbReference type="InterPro" id="IPR033753">
    <property type="entry name" value="GCV_H/Fam206"/>
</dbReference>
<dbReference type="PANTHER" id="PTHR46384:SF1">
    <property type="entry name" value="MOTILE SPERM DOMAIN-CONTAINING PROTEIN 2"/>
    <property type="match status" value="1"/>
</dbReference>
<dbReference type="GO" id="GO:0005960">
    <property type="term" value="C:glycine cleavage complex"/>
    <property type="evidence" value="ECO:0007669"/>
    <property type="project" value="InterPro"/>
</dbReference>
<name>U4U6G3_DENPD</name>
<protein>
    <recommendedName>
        <fullName evidence="3">Glycine cleavage system H protein, mitochondrial</fullName>
    </recommendedName>
</protein>
<dbReference type="SUPFAM" id="SSF49354">
    <property type="entry name" value="PapD-like"/>
    <property type="match status" value="1"/>
</dbReference>
<evidence type="ECO:0000256" key="6">
    <source>
        <dbReference type="PIRSR" id="PIRSR617453-50"/>
    </source>
</evidence>
<dbReference type="SUPFAM" id="SSF51230">
    <property type="entry name" value="Single hybrid motif"/>
    <property type="match status" value="1"/>
</dbReference>
<dbReference type="InterPro" id="IPR017453">
    <property type="entry name" value="GCV_H_sub"/>
</dbReference>
<comment type="similarity">
    <text evidence="2">Belongs to the GcvH family.</text>
</comment>
<feature type="region of interest" description="Disordered" evidence="7">
    <location>
        <begin position="248"/>
        <end position="269"/>
    </location>
</feature>
<dbReference type="InterPro" id="IPR036865">
    <property type="entry name" value="CRAL-TRIO_dom_sf"/>
</dbReference>
<evidence type="ECO:0000256" key="7">
    <source>
        <dbReference type="SAM" id="MobiDB-lite"/>
    </source>
</evidence>
<dbReference type="OrthoDB" id="75724at2759"/>
<organism evidence="12 13">
    <name type="scientific">Dendroctonus ponderosae</name>
    <name type="common">Mountain pine beetle</name>
    <dbReference type="NCBI Taxonomy" id="77166"/>
    <lineage>
        <taxon>Eukaryota</taxon>
        <taxon>Metazoa</taxon>
        <taxon>Ecdysozoa</taxon>
        <taxon>Arthropoda</taxon>
        <taxon>Hexapoda</taxon>
        <taxon>Insecta</taxon>
        <taxon>Pterygota</taxon>
        <taxon>Neoptera</taxon>
        <taxon>Endopterygota</taxon>
        <taxon>Coleoptera</taxon>
        <taxon>Polyphaga</taxon>
        <taxon>Cucujiformia</taxon>
        <taxon>Curculionidae</taxon>
        <taxon>Scolytinae</taxon>
        <taxon>Dendroctonus</taxon>
    </lineage>
</organism>
<dbReference type="InterPro" id="IPR002930">
    <property type="entry name" value="GCV_H"/>
</dbReference>
<dbReference type="SUPFAM" id="SSF52087">
    <property type="entry name" value="CRAL/TRIO domain"/>
    <property type="match status" value="1"/>
</dbReference>
<dbReference type="InterPro" id="IPR036273">
    <property type="entry name" value="CRAL/TRIO_N_dom_sf"/>
</dbReference>
<dbReference type="CDD" id="cd00170">
    <property type="entry name" value="SEC14"/>
    <property type="match status" value="1"/>
</dbReference>
<feature type="transmembrane region" description="Helical" evidence="8">
    <location>
        <begin position="893"/>
        <end position="913"/>
    </location>
</feature>
<evidence type="ECO:0000259" key="10">
    <source>
        <dbReference type="PROSITE" id="PS50202"/>
    </source>
</evidence>
<dbReference type="CDD" id="cd06848">
    <property type="entry name" value="GCS_H"/>
    <property type="match status" value="1"/>
</dbReference>
<dbReference type="Gene3D" id="2.40.50.100">
    <property type="match status" value="1"/>
</dbReference>
<dbReference type="InterPro" id="IPR003016">
    <property type="entry name" value="2-oxoA_DH_lipoyl-BS"/>
</dbReference>
<dbReference type="SMART" id="SM00516">
    <property type="entry name" value="SEC14"/>
    <property type="match status" value="1"/>
</dbReference>
<dbReference type="GO" id="GO:0012505">
    <property type="term" value="C:endomembrane system"/>
    <property type="evidence" value="ECO:0007669"/>
    <property type="project" value="TreeGrafter"/>
</dbReference>
<feature type="region of interest" description="Disordered" evidence="7">
    <location>
        <begin position="154"/>
        <end position="174"/>
    </location>
</feature>